<keyword evidence="1" id="KW-0732">Signal</keyword>
<protein>
    <recommendedName>
        <fullName evidence="2">Rhodanese domain-containing protein</fullName>
    </recommendedName>
</protein>
<dbReference type="Proteomes" id="UP000826725">
    <property type="component" value="Chromosome"/>
</dbReference>
<dbReference type="AlphaFoldDB" id="A0A8D5JNG3"/>
<dbReference type="KEGG" id="dbk:DGMP_33400"/>
<dbReference type="InterPro" id="IPR001763">
    <property type="entry name" value="Rhodanese-like_dom"/>
</dbReference>
<sequence>MKKLITFLLAMTFLMSGQVLAASIARMDKDELKSLLGDKNLVVLDVRVGRDWNSSEFKIKDAVRMAPSDIDQVEKYPKNTKLVLYCA</sequence>
<reference evidence="3" key="1">
    <citation type="submission" date="2020-09" db="EMBL/GenBank/DDBJ databases">
        <title>Desulfogranum mesoprofundum gen. nov., sp. nov., a novel mesophilic, sulfate-reducing chemolithoautotroph isolated from a deep-sea hydrothermal vent chimney in the Suiyo Seamount.</title>
        <authorList>
            <person name="Hashimoto Y."/>
            <person name="Nakagawa S."/>
        </authorList>
    </citation>
    <scope>NUCLEOTIDE SEQUENCE</scope>
    <source>
        <strain evidence="3">KT2</strain>
    </source>
</reference>
<gene>
    <name evidence="3" type="ORF">DGMP_33400</name>
</gene>
<organism evidence="3 4">
    <name type="scientific">Desulfomarina profundi</name>
    <dbReference type="NCBI Taxonomy" id="2772557"/>
    <lineage>
        <taxon>Bacteria</taxon>
        <taxon>Pseudomonadati</taxon>
        <taxon>Thermodesulfobacteriota</taxon>
        <taxon>Desulfobulbia</taxon>
        <taxon>Desulfobulbales</taxon>
        <taxon>Desulfobulbaceae</taxon>
        <taxon>Desulfomarina</taxon>
    </lineage>
</organism>
<evidence type="ECO:0000313" key="4">
    <source>
        <dbReference type="Proteomes" id="UP000826725"/>
    </source>
</evidence>
<evidence type="ECO:0000313" key="3">
    <source>
        <dbReference type="EMBL" id="BCL62647.1"/>
    </source>
</evidence>
<evidence type="ECO:0000256" key="1">
    <source>
        <dbReference type="SAM" id="SignalP"/>
    </source>
</evidence>
<dbReference type="EMBL" id="AP024086">
    <property type="protein sequence ID" value="BCL62647.1"/>
    <property type="molecule type" value="Genomic_DNA"/>
</dbReference>
<dbReference type="Pfam" id="PF00581">
    <property type="entry name" value="Rhodanese"/>
    <property type="match status" value="1"/>
</dbReference>
<name>A0A8D5JNG3_9BACT</name>
<proteinExistence type="predicted"/>
<feature type="chain" id="PRO_5034471513" description="Rhodanese domain-containing protein" evidence="1">
    <location>
        <begin position="22"/>
        <end position="87"/>
    </location>
</feature>
<feature type="domain" description="Rhodanese" evidence="2">
    <location>
        <begin position="29"/>
        <end position="87"/>
    </location>
</feature>
<evidence type="ECO:0000259" key="2">
    <source>
        <dbReference type="Pfam" id="PF00581"/>
    </source>
</evidence>
<keyword evidence="4" id="KW-1185">Reference proteome</keyword>
<accession>A0A8D5JNG3</accession>
<feature type="signal peptide" evidence="1">
    <location>
        <begin position="1"/>
        <end position="21"/>
    </location>
</feature>